<evidence type="ECO:0000259" key="4">
    <source>
        <dbReference type="PROSITE" id="PS50995"/>
    </source>
</evidence>
<evidence type="ECO:0000256" key="3">
    <source>
        <dbReference type="ARBA" id="ARBA00023163"/>
    </source>
</evidence>
<dbReference type="InterPro" id="IPR000835">
    <property type="entry name" value="HTH_MarR-typ"/>
</dbReference>
<keyword evidence="6" id="KW-1185">Reference proteome</keyword>
<dbReference type="InterPro" id="IPR036388">
    <property type="entry name" value="WH-like_DNA-bd_sf"/>
</dbReference>
<dbReference type="Pfam" id="PF01047">
    <property type="entry name" value="MarR"/>
    <property type="match status" value="1"/>
</dbReference>
<keyword evidence="1" id="KW-0805">Transcription regulation</keyword>
<proteinExistence type="predicted"/>
<keyword evidence="2" id="KW-0238">DNA-binding</keyword>
<dbReference type="PRINTS" id="PR00598">
    <property type="entry name" value="HTHMARR"/>
</dbReference>
<feature type="domain" description="HTH marR-type" evidence="4">
    <location>
        <begin position="5"/>
        <end position="140"/>
    </location>
</feature>
<protein>
    <submittedName>
        <fullName evidence="5">MarR family transcriptional regulator</fullName>
    </submittedName>
</protein>
<dbReference type="PROSITE" id="PS50995">
    <property type="entry name" value="HTH_MARR_2"/>
    <property type="match status" value="1"/>
</dbReference>
<dbReference type="Proteomes" id="UP001057877">
    <property type="component" value="Chromosome"/>
</dbReference>
<dbReference type="EMBL" id="CP091430">
    <property type="protein sequence ID" value="UVI31952.1"/>
    <property type="molecule type" value="Genomic_DNA"/>
</dbReference>
<dbReference type="RefSeq" id="WP_258388012.1">
    <property type="nucleotide sequence ID" value="NZ_CP091430.1"/>
</dbReference>
<name>A0ABY5SDC5_9BACL</name>
<accession>A0ABY5SDC5</accession>
<dbReference type="InterPro" id="IPR036390">
    <property type="entry name" value="WH_DNA-bd_sf"/>
</dbReference>
<reference evidence="5" key="1">
    <citation type="submission" date="2022-01" db="EMBL/GenBank/DDBJ databases">
        <title>Paenibacillus spongiae sp. nov., isolated from marine sponge.</title>
        <authorList>
            <person name="Li Z."/>
            <person name="Zhang M."/>
        </authorList>
    </citation>
    <scope>NUCLEOTIDE SEQUENCE</scope>
    <source>
        <strain evidence="5">PHS-Z3</strain>
    </source>
</reference>
<keyword evidence="3" id="KW-0804">Transcription</keyword>
<sequence>MSEMDQHDLALLERSFIQMKRRMDSEWTKGNYRGLNALQGRILVRLFDDGPQKASALADQLYITPGAVTGIADKLFEMNLIVRERAEDDRRVVILTVTKAGAELAEKLKSRRKLISEKMFSGLSNEDVRELTRLFEKINANMDAANALEPEEC</sequence>
<dbReference type="SUPFAM" id="SSF46785">
    <property type="entry name" value="Winged helix' DNA-binding domain"/>
    <property type="match status" value="1"/>
</dbReference>
<evidence type="ECO:0000313" key="6">
    <source>
        <dbReference type="Proteomes" id="UP001057877"/>
    </source>
</evidence>
<evidence type="ECO:0000256" key="1">
    <source>
        <dbReference type="ARBA" id="ARBA00023015"/>
    </source>
</evidence>
<dbReference type="PANTHER" id="PTHR42756:SF1">
    <property type="entry name" value="TRANSCRIPTIONAL REPRESSOR OF EMRAB OPERON"/>
    <property type="match status" value="1"/>
</dbReference>
<evidence type="ECO:0000313" key="5">
    <source>
        <dbReference type="EMBL" id="UVI31952.1"/>
    </source>
</evidence>
<gene>
    <name evidence="5" type="ORF">L1F29_09095</name>
</gene>
<evidence type="ECO:0000256" key="2">
    <source>
        <dbReference type="ARBA" id="ARBA00023125"/>
    </source>
</evidence>
<organism evidence="5 6">
    <name type="scientific">Paenibacillus spongiae</name>
    <dbReference type="NCBI Taxonomy" id="2909671"/>
    <lineage>
        <taxon>Bacteria</taxon>
        <taxon>Bacillati</taxon>
        <taxon>Bacillota</taxon>
        <taxon>Bacilli</taxon>
        <taxon>Bacillales</taxon>
        <taxon>Paenibacillaceae</taxon>
        <taxon>Paenibacillus</taxon>
    </lineage>
</organism>
<dbReference type="SMART" id="SM00347">
    <property type="entry name" value="HTH_MARR"/>
    <property type="match status" value="1"/>
</dbReference>
<dbReference type="PANTHER" id="PTHR42756">
    <property type="entry name" value="TRANSCRIPTIONAL REGULATOR, MARR"/>
    <property type="match status" value="1"/>
</dbReference>
<dbReference type="Gene3D" id="1.10.10.10">
    <property type="entry name" value="Winged helix-like DNA-binding domain superfamily/Winged helix DNA-binding domain"/>
    <property type="match status" value="1"/>
</dbReference>